<dbReference type="GO" id="GO:0055129">
    <property type="term" value="P:L-proline biosynthetic process"/>
    <property type="evidence" value="ECO:0007669"/>
    <property type="project" value="UniProtKB-UniRule"/>
</dbReference>
<proteinExistence type="inferred from homology"/>
<dbReference type="RefSeq" id="WP_119949789.1">
    <property type="nucleotide sequence ID" value="NZ_QZEZ01000002.1"/>
</dbReference>
<dbReference type="Proteomes" id="UP000265614">
    <property type="component" value="Unassembled WGS sequence"/>
</dbReference>
<dbReference type="InterPro" id="IPR012134">
    <property type="entry name" value="Glu-5-SA_DH"/>
</dbReference>
<dbReference type="Gene3D" id="3.40.309.10">
    <property type="entry name" value="Aldehyde Dehydrogenase, Chain A, domain 2"/>
    <property type="match status" value="1"/>
</dbReference>
<evidence type="ECO:0000256" key="7">
    <source>
        <dbReference type="HAMAP-Rule" id="MF_00412"/>
    </source>
</evidence>
<organism evidence="9 10">
    <name type="scientific">Vallicoccus soli</name>
    <dbReference type="NCBI Taxonomy" id="2339232"/>
    <lineage>
        <taxon>Bacteria</taxon>
        <taxon>Bacillati</taxon>
        <taxon>Actinomycetota</taxon>
        <taxon>Actinomycetes</taxon>
        <taxon>Motilibacterales</taxon>
        <taxon>Vallicoccaceae</taxon>
        <taxon>Vallicoccus</taxon>
    </lineage>
</organism>
<reference evidence="9 10" key="1">
    <citation type="submission" date="2018-09" db="EMBL/GenBank/DDBJ databases">
        <title>YIM 75000 draft genome.</title>
        <authorList>
            <person name="Tang S."/>
            <person name="Feng Y."/>
        </authorList>
    </citation>
    <scope>NUCLEOTIDE SEQUENCE [LARGE SCALE GENOMIC DNA]</scope>
    <source>
        <strain evidence="9 10">YIM 75000</strain>
    </source>
</reference>
<name>A0A3A3ZLL3_9ACTN</name>
<evidence type="ECO:0000256" key="4">
    <source>
        <dbReference type="ARBA" id="ARBA00022857"/>
    </source>
</evidence>
<keyword evidence="3 7" id="KW-0641">Proline biosynthesis</keyword>
<dbReference type="FunFam" id="3.40.309.10:FF:000006">
    <property type="entry name" value="Gamma-glutamyl phosphate reductase"/>
    <property type="match status" value="1"/>
</dbReference>
<evidence type="ECO:0000256" key="6">
    <source>
        <dbReference type="ARBA" id="ARBA00049024"/>
    </source>
</evidence>
<keyword evidence="2 7" id="KW-0028">Amino-acid biosynthesis</keyword>
<dbReference type="GO" id="GO:0005737">
    <property type="term" value="C:cytoplasm"/>
    <property type="evidence" value="ECO:0007669"/>
    <property type="project" value="UniProtKB-SubCell"/>
</dbReference>
<keyword evidence="7" id="KW-0963">Cytoplasm</keyword>
<dbReference type="AlphaFoldDB" id="A0A3A3ZLL3"/>
<dbReference type="CDD" id="cd07079">
    <property type="entry name" value="ALDH_F18-19_ProA-GPR"/>
    <property type="match status" value="1"/>
</dbReference>
<dbReference type="InterPro" id="IPR016162">
    <property type="entry name" value="Ald_DH_N"/>
</dbReference>
<comment type="catalytic activity">
    <reaction evidence="6 7">
        <text>L-glutamate 5-semialdehyde + phosphate + NADP(+) = L-glutamyl 5-phosphate + NADPH + H(+)</text>
        <dbReference type="Rhea" id="RHEA:19541"/>
        <dbReference type="ChEBI" id="CHEBI:15378"/>
        <dbReference type="ChEBI" id="CHEBI:43474"/>
        <dbReference type="ChEBI" id="CHEBI:57783"/>
        <dbReference type="ChEBI" id="CHEBI:58066"/>
        <dbReference type="ChEBI" id="CHEBI:58274"/>
        <dbReference type="ChEBI" id="CHEBI:58349"/>
        <dbReference type="EC" id="1.2.1.41"/>
    </reaction>
</comment>
<evidence type="ECO:0000259" key="8">
    <source>
        <dbReference type="Pfam" id="PF00171"/>
    </source>
</evidence>
<comment type="similarity">
    <text evidence="7">Belongs to the gamma-glutamyl phosphate reductase family.</text>
</comment>
<dbReference type="GO" id="GO:0050661">
    <property type="term" value="F:NADP binding"/>
    <property type="evidence" value="ECO:0007669"/>
    <property type="project" value="InterPro"/>
</dbReference>
<dbReference type="HAMAP" id="MF_00412">
    <property type="entry name" value="ProA"/>
    <property type="match status" value="1"/>
</dbReference>
<dbReference type="Pfam" id="PF00171">
    <property type="entry name" value="Aldedh"/>
    <property type="match status" value="1"/>
</dbReference>
<keyword evidence="10" id="KW-1185">Reference proteome</keyword>
<dbReference type="NCBIfam" id="NF001221">
    <property type="entry name" value="PRK00197.1"/>
    <property type="match status" value="1"/>
</dbReference>
<dbReference type="InterPro" id="IPR015590">
    <property type="entry name" value="Aldehyde_DH_dom"/>
</dbReference>
<dbReference type="Gene3D" id="3.40.605.10">
    <property type="entry name" value="Aldehyde Dehydrogenase, Chain A, domain 1"/>
    <property type="match status" value="1"/>
</dbReference>
<dbReference type="PIRSF" id="PIRSF000151">
    <property type="entry name" value="GPR"/>
    <property type="match status" value="1"/>
</dbReference>
<evidence type="ECO:0000256" key="3">
    <source>
        <dbReference type="ARBA" id="ARBA00022650"/>
    </source>
</evidence>
<dbReference type="InterPro" id="IPR016161">
    <property type="entry name" value="Ald_DH/histidinol_DH"/>
</dbReference>
<comment type="pathway">
    <text evidence="1 7">Amino-acid biosynthesis; L-proline biosynthesis; L-glutamate 5-semialdehyde from L-glutamate: step 2/2.</text>
</comment>
<dbReference type="PANTHER" id="PTHR11063:SF8">
    <property type="entry name" value="DELTA-1-PYRROLINE-5-CARBOXYLATE SYNTHASE"/>
    <property type="match status" value="1"/>
</dbReference>
<gene>
    <name evidence="7" type="primary">proA</name>
    <name evidence="9" type="ORF">D5H78_07600</name>
</gene>
<dbReference type="GO" id="GO:0004350">
    <property type="term" value="F:glutamate-5-semialdehyde dehydrogenase activity"/>
    <property type="evidence" value="ECO:0007669"/>
    <property type="project" value="UniProtKB-UniRule"/>
</dbReference>
<dbReference type="UniPathway" id="UPA00098">
    <property type="reaction ID" value="UER00360"/>
</dbReference>
<accession>A0A3A3ZLL3</accession>
<comment type="function">
    <text evidence="7">Catalyzes the NADPH-dependent reduction of L-glutamate 5-phosphate into L-glutamate 5-semialdehyde and phosphate. The product spontaneously undergoes cyclization to form 1-pyrroline-5-carboxylate.</text>
</comment>
<dbReference type="EMBL" id="QZEZ01000002">
    <property type="protein sequence ID" value="RJK97072.1"/>
    <property type="molecule type" value="Genomic_DNA"/>
</dbReference>
<dbReference type="NCBIfam" id="TIGR00407">
    <property type="entry name" value="proA"/>
    <property type="match status" value="1"/>
</dbReference>
<evidence type="ECO:0000313" key="10">
    <source>
        <dbReference type="Proteomes" id="UP000265614"/>
    </source>
</evidence>
<keyword evidence="5 7" id="KW-0560">Oxidoreductase</keyword>
<sequence>MDERTTVTDDADAVLEAARRAREAAVALAPLTRAQKDAALLAAADALEGAVDRVLAANAQDVERALAAGTSAALVDRLRLDAGRVAAMAQGLRDVAGLPDPVGEVVRGSRLPNGLELRQVRVPLGVVGIVYEARPNVTADAAGLCLKSGNAVLLRGSSSARSSNAAVVEVLRGALAGTAVPPDAVQLVPGDSRESVKHLMRARGLVDVLVPRGGASLIRSVVEESTVPVIETGTGTCHVYVDAAADLDQALAILLDAKASRPSVCNAAETLLVHREAAPAFLARALPALRDAGVTVHADAAVTAEAERAGVDVVPATDEDWAEEYLSLDIAAAVVEDLEAALAHIRRWGSGHTEAVVSADQRVCRRFVEGVDAAAVAVNASTRFTDGGEFGFGAEIGISTQKLHARGPMGLPELTSTTWVYTGDGHVRG</sequence>
<protein>
    <recommendedName>
        <fullName evidence="7">Gamma-glutamyl phosphate reductase</fullName>
        <shortName evidence="7">GPR</shortName>
        <ecNumber evidence="7">1.2.1.41</ecNumber>
    </recommendedName>
    <alternativeName>
        <fullName evidence="7">Glutamate-5-semialdehyde dehydrogenase</fullName>
    </alternativeName>
    <alternativeName>
        <fullName evidence="7">Glutamyl-gamma-semialdehyde dehydrogenase</fullName>
        <shortName evidence="7">GSA dehydrogenase</shortName>
    </alternativeName>
</protein>
<dbReference type="PANTHER" id="PTHR11063">
    <property type="entry name" value="GLUTAMATE SEMIALDEHYDE DEHYDROGENASE"/>
    <property type="match status" value="1"/>
</dbReference>
<dbReference type="InterPro" id="IPR016163">
    <property type="entry name" value="Ald_DH_C"/>
</dbReference>
<dbReference type="EC" id="1.2.1.41" evidence="7"/>
<dbReference type="OrthoDB" id="9809970at2"/>
<comment type="subcellular location">
    <subcellularLocation>
        <location evidence="7">Cytoplasm</location>
    </subcellularLocation>
</comment>
<evidence type="ECO:0000256" key="2">
    <source>
        <dbReference type="ARBA" id="ARBA00022605"/>
    </source>
</evidence>
<dbReference type="SUPFAM" id="SSF53720">
    <property type="entry name" value="ALDH-like"/>
    <property type="match status" value="1"/>
</dbReference>
<evidence type="ECO:0000313" key="9">
    <source>
        <dbReference type="EMBL" id="RJK97072.1"/>
    </source>
</evidence>
<keyword evidence="4 7" id="KW-0521">NADP</keyword>
<dbReference type="InterPro" id="IPR000965">
    <property type="entry name" value="GPR_dom"/>
</dbReference>
<feature type="domain" description="Aldehyde dehydrogenase" evidence="8">
    <location>
        <begin position="10"/>
        <end position="297"/>
    </location>
</feature>
<comment type="caution">
    <text evidence="9">The sequence shown here is derived from an EMBL/GenBank/DDBJ whole genome shotgun (WGS) entry which is preliminary data.</text>
</comment>
<evidence type="ECO:0000256" key="5">
    <source>
        <dbReference type="ARBA" id="ARBA00023002"/>
    </source>
</evidence>
<evidence type="ECO:0000256" key="1">
    <source>
        <dbReference type="ARBA" id="ARBA00004985"/>
    </source>
</evidence>